<comment type="function">
    <text evidence="12">Component of the nexin-dynein regulatory complex (N-DRC), a key regulator of ciliary/flagellar motility which maintains the alignment and integrity of the distal axoneme and regulates microtubule sliding in motile axonemes. Plays a critical role in the assembly of N-DRC and also stabilizes the assembly of multiple inner dynein arms and radial spokes. Coassembles with DRC1 to form a central scaffold needed for assembly of the N-DRC and its attachment to the outer doublet microtubules.</text>
</comment>
<evidence type="ECO:0000259" key="15">
    <source>
        <dbReference type="Pfam" id="PF14772"/>
    </source>
</evidence>
<evidence type="ECO:0000256" key="12">
    <source>
        <dbReference type="ARBA" id="ARBA00045865"/>
    </source>
</evidence>
<keyword evidence="2" id="KW-0963">Cytoplasm</keyword>
<dbReference type="GO" id="GO:0070286">
    <property type="term" value="P:axonemal dynein complex assembly"/>
    <property type="evidence" value="ECO:0007669"/>
    <property type="project" value="InterPro"/>
</dbReference>
<reference evidence="16" key="3">
    <citation type="submission" date="2025-09" db="UniProtKB">
        <authorList>
            <consortium name="Ensembl"/>
        </authorList>
    </citation>
    <scope>IDENTIFICATION</scope>
</reference>
<feature type="region of interest" description="Disordered" evidence="14">
    <location>
        <begin position="1"/>
        <end position="21"/>
    </location>
</feature>
<comment type="similarity">
    <text evidence="9">Belongs to the DRC2 family.</text>
</comment>
<dbReference type="GO" id="GO:0060285">
    <property type="term" value="P:cilium-dependent cell motility"/>
    <property type="evidence" value="ECO:0007669"/>
    <property type="project" value="TreeGrafter"/>
</dbReference>
<evidence type="ECO:0000313" key="17">
    <source>
        <dbReference type="Proteomes" id="UP000472267"/>
    </source>
</evidence>
<dbReference type="GO" id="GO:0003352">
    <property type="term" value="P:regulation of cilium movement"/>
    <property type="evidence" value="ECO:0007669"/>
    <property type="project" value="TreeGrafter"/>
</dbReference>
<keyword evidence="7" id="KW-0966">Cell projection</keyword>
<keyword evidence="3" id="KW-0282">Flagellum</keyword>
<evidence type="ECO:0000313" key="16">
    <source>
        <dbReference type="Ensembl" id="ENSSFAP00005000986.1"/>
    </source>
</evidence>
<evidence type="ECO:0000256" key="10">
    <source>
        <dbReference type="ARBA" id="ARBA00040899"/>
    </source>
</evidence>
<evidence type="ECO:0000256" key="9">
    <source>
        <dbReference type="ARBA" id="ARBA00038424"/>
    </source>
</evidence>
<protein>
    <recommendedName>
        <fullName evidence="10">Dynein regulatory complex subunit 2</fullName>
    </recommendedName>
    <alternativeName>
        <fullName evidence="11">Coiled-coil domain-containing protein 65</fullName>
    </alternativeName>
</protein>
<dbReference type="PANTHER" id="PTHR21625">
    <property type="entry name" value="NYD-SP28 PROTEIN"/>
    <property type="match status" value="1"/>
</dbReference>
<evidence type="ECO:0000256" key="3">
    <source>
        <dbReference type="ARBA" id="ARBA00022846"/>
    </source>
</evidence>
<dbReference type="AlphaFoldDB" id="A0A672F323"/>
<keyword evidence="5" id="KW-0969">Cilium</keyword>
<proteinExistence type="inferred from homology"/>
<dbReference type="Proteomes" id="UP000472267">
    <property type="component" value="Chromosome 10"/>
</dbReference>
<dbReference type="InterPro" id="IPR039505">
    <property type="entry name" value="DRC1/2_N"/>
</dbReference>
<dbReference type="Pfam" id="PF14772">
    <property type="entry name" value="NYD-SP28"/>
    <property type="match status" value="1"/>
</dbReference>
<dbReference type="GO" id="GO:0005858">
    <property type="term" value="C:axonemal dynein complex"/>
    <property type="evidence" value="ECO:0007669"/>
    <property type="project" value="InterPro"/>
</dbReference>
<accession>A0A672F323</accession>
<evidence type="ECO:0000256" key="8">
    <source>
        <dbReference type="ARBA" id="ARBA00037841"/>
    </source>
</evidence>
<name>A0A672F323_SALFA</name>
<dbReference type="InParanoid" id="A0A672F323"/>
<organism evidence="16 17">
    <name type="scientific">Salarias fasciatus</name>
    <name type="common">Jewelled blenny</name>
    <name type="synonym">Blennius fasciatus</name>
    <dbReference type="NCBI Taxonomy" id="181472"/>
    <lineage>
        <taxon>Eukaryota</taxon>
        <taxon>Metazoa</taxon>
        <taxon>Chordata</taxon>
        <taxon>Craniata</taxon>
        <taxon>Vertebrata</taxon>
        <taxon>Euteleostomi</taxon>
        <taxon>Actinopterygii</taxon>
        <taxon>Neopterygii</taxon>
        <taxon>Teleostei</taxon>
        <taxon>Neoteleostei</taxon>
        <taxon>Acanthomorphata</taxon>
        <taxon>Ovalentaria</taxon>
        <taxon>Blenniimorphae</taxon>
        <taxon>Blenniiformes</taxon>
        <taxon>Blennioidei</taxon>
        <taxon>Blenniidae</taxon>
        <taxon>Salariinae</taxon>
        <taxon>Salarias</taxon>
    </lineage>
</organism>
<evidence type="ECO:0000256" key="2">
    <source>
        <dbReference type="ARBA" id="ARBA00022490"/>
    </source>
</evidence>
<feature type="coiled-coil region" evidence="13">
    <location>
        <begin position="179"/>
        <end position="208"/>
    </location>
</feature>
<reference evidence="16" key="1">
    <citation type="submission" date="2019-06" db="EMBL/GenBank/DDBJ databases">
        <authorList>
            <consortium name="Wellcome Sanger Institute Data Sharing"/>
        </authorList>
    </citation>
    <scope>NUCLEOTIDE SEQUENCE [LARGE SCALE GENOMIC DNA]</scope>
</reference>
<keyword evidence="6" id="KW-0206">Cytoskeleton</keyword>
<evidence type="ECO:0000256" key="1">
    <source>
        <dbReference type="ARBA" id="ARBA00004611"/>
    </source>
</evidence>
<reference evidence="16" key="2">
    <citation type="submission" date="2025-08" db="UniProtKB">
        <authorList>
            <consortium name="Ensembl"/>
        </authorList>
    </citation>
    <scope>IDENTIFICATION</scope>
</reference>
<evidence type="ECO:0000256" key="4">
    <source>
        <dbReference type="ARBA" id="ARBA00023054"/>
    </source>
</evidence>
<dbReference type="Ensembl" id="ENSSFAT00005001022.1">
    <property type="protein sequence ID" value="ENSSFAP00005000986.1"/>
    <property type="gene ID" value="ENSSFAG00005000681.1"/>
</dbReference>
<dbReference type="PANTHER" id="PTHR21625:SF0">
    <property type="entry name" value="DYNEIN REGULATORY COMPLEX SUBUNIT 2"/>
    <property type="match status" value="1"/>
</dbReference>
<comment type="subcellular location">
    <subcellularLocation>
        <location evidence="1">Cytoplasm</location>
        <location evidence="1">Cytoskeleton</location>
        <location evidence="1">Flagellum axoneme</location>
    </subcellularLocation>
    <subcellularLocation>
        <location evidence="8">Cytoplasm</location>
        <location evidence="8">Cytoskeleton</location>
        <location evidence="8">Flagellum basal body</location>
    </subcellularLocation>
</comment>
<evidence type="ECO:0000256" key="14">
    <source>
        <dbReference type="SAM" id="MobiDB-lite"/>
    </source>
</evidence>
<dbReference type="InterPro" id="IPR039750">
    <property type="entry name" value="DRC1/DRC2"/>
</dbReference>
<evidence type="ECO:0000256" key="6">
    <source>
        <dbReference type="ARBA" id="ARBA00023212"/>
    </source>
</evidence>
<sequence length="292" mass="33645">MPKKVKKGRGKAEEGRLVQQQERAQAVEEMNRKEEMLTLFLKDKLQKEQRNTAVNWLKLTEVWRSTLRQSREVELRAEVEVQRQAFERQLDDRDSVIEVRSGSVVALTAKPLQEDLLNLQKLRSLLTEKTEKNQSHRRSIDRLQVSERVQQRGDRTADTTLLPSLRQAASQRLKDTLSRVKTENRLQAEEQRAARDELKKKCQQLQDWLTQTRCQAGGRLARLSVQGDNASTKLQAAISKVCVCVSVCVCESHSSSLSCSSRGRRFSVSEKSAFSLRTTQMFRCCRHLPRRL</sequence>
<feature type="domain" description="Dynein regulatory complex protein 1/2 N-terminal" evidence="15">
    <location>
        <begin position="24"/>
        <end position="98"/>
    </location>
</feature>
<evidence type="ECO:0000256" key="13">
    <source>
        <dbReference type="SAM" id="Coils"/>
    </source>
</evidence>
<evidence type="ECO:0000256" key="5">
    <source>
        <dbReference type="ARBA" id="ARBA00023069"/>
    </source>
</evidence>
<keyword evidence="17" id="KW-1185">Reference proteome</keyword>
<evidence type="ECO:0000256" key="7">
    <source>
        <dbReference type="ARBA" id="ARBA00023273"/>
    </source>
</evidence>
<keyword evidence="4 13" id="KW-0175">Coiled coil</keyword>
<evidence type="ECO:0000256" key="11">
    <source>
        <dbReference type="ARBA" id="ARBA00041517"/>
    </source>
</evidence>